<accession>A0A0J8QZL9</accession>
<proteinExistence type="predicted"/>
<organism evidence="1 2">
    <name type="scientific">Coccidioides immitis RMSCC 3703</name>
    <dbReference type="NCBI Taxonomy" id="454286"/>
    <lineage>
        <taxon>Eukaryota</taxon>
        <taxon>Fungi</taxon>
        <taxon>Dikarya</taxon>
        <taxon>Ascomycota</taxon>
        <taxon>Pezizomycotina</taxon>
        <taxon>Eurotiomycetes</taxon>
        <taxon>Eurotiomycetidae</taxon>
        <taxon>Onygenales</taxon>
        <taxon>Onygenaceae</taxon>
        <taxon>Coccidioides</taxon>
    </lineage>
</organism>
<protein>
    <submittedName>
        <fullName evidence="1">Uncharacterized protein</fullName>
    </submittedName>
</protein>
<name>A0A0J8QZL9_COCIT</name>
<sequence>MATVQVFVLEAGKVQLVYQLFLRDPVFQLTFSRDSQRFYDARGNYSTVWGPDFLARLANNSEDPNHNGDAKMLDELSLHAEPDKVEVLSAQSASEPLLFRDKEWCFCNL</sequence>
<dbReference type="AlphaFoldDB" id="A0A0J8QZL9"/>
<evidence type="ECO:0000313" key="1">
    <source>
        <dbReference type="EMBL" id="KMU78344.1"/>
    </source>
</evidence>
<reference evidence="2" key="1">
    <citation type="journal article" date="2010" name="Genome Res.">
        <title>Population genomic sequencing of Coccidioides fungi reveals recent hybridization and transposon control.</title>
        <authorList>
            <person name="Neafsey D.E."/>
            <person name="Barker B.M."/>
            <person name="Sharpton T.J."/>
            <person name="Stajich J.E."/>
            <person name="Park D.J."/>
            <person name="Whiston E."/>
            <person name="Hung C.-Y."/>
            <person name="McMahan C."/>
            <person name="White J."/>
            <person name="Sykes S."/>
            <person name="Heiman D."/>
            <person name="Young S."/>
            <person name="Zeng Q."/>
            <person name="Abouelleil A."/>
            <person name="Aftuck L."/>
            <person name="Bessette D."/>
            <person name="Brown A."/>
            <person name="FitzGerald M."/>
            <person name="Lui A."/>
            <person name="Macdonald J.P."/>
            <person name="Priest M."/>
            <person name="Orbach M.J."/>
            <person name="Galgiani J.N."/>
            <person name="Kirkland T.N."/>
            <person name="Cole G.T."/>
            <person name="Birren B.W."/>
            <person name="Henn M.R."/>
            <person name="Taylor J.W."/>
            <person name="Rounsley S.D."/>
        </authorList>
    </citation>
    <scope>NUCLEOTIDE SEQUENCE [LARGE SCALE GENOMIC DNA]</scope>
    <source>
        <strain evidence="2">RMSCC 3703</strain>
    </source>
</reference>
<evidence type="ECO:0000313" key="2">
    <source>
        <dbReference type="Proteomes" id="UP000054559"/>
    </source>
</evidence>
<dbReference type="Proteomes" id="UP000054559">
    <property type="component" value="Unassembled WGS sequence"/>
</dbReference>
<gene>
    <name evidence="1" type="ORF">CISG_06580</name>
</gene>
<dbReference type="EMBL" id="DS268163">
    <property type="protein sequence ID" value="KMU78344.1"/>
    <property type="molecule type" value="Genomic_DNA"/>
</dbReference>